<protein>
    <recommendedName>
        <fullName evidence="4">Aminotransferase-like plant mobile domain-containing protein</fullName>
    </recommendedName>
</protein>
<evidence type="ECO:0000313" key="3">
    <source>
        <dbReference type="Proteomes" id="UP001327560"/>
    </source>
</evidence>
<reference evidence="2 3" key="1">
    <citation type="submission" date="2023-10" db="EMBL/GenBank/DDBJ databases">
        <title>Chromosome-scale genome assembly provides insights into flower coloration mechanisms of Canna indica.</title>
        <authorList>
            <person name="Li C."/>
        </authorList>
    </citation>
    <scope>NUCLEOTIDE SEQUENCE [LARGE SCALE GENOMIC DNA]</scope>
    <source>
        <tissue evidence="2">Flower</tissue>
    </source>
</reference>
<evidence type="ECO:0000313" key="2">
    <source>
        <dbReference type="EMBL" id="WOL19821.1"/>
    </source>
</evidence>
<feature type="region of interest" description="Disordered" evidence="1">
    <location>
        <begin position="1"/>
        <end position="27"/>
    </location>
</feature>
<sequence>MRTQQSTRKVSFADPIDDRCQQAPNQQDEDCGIQLAEPSYAPPSRVLKGHGHVLQWTCYVDRFRRFLRLDSEHNWGNLQSIHISPQEKALIQTASFGIFLDIGEFPMSRNLLLLIMKQWVKELVFNFKGKEVRFSESDVTLLLGLPNHGEIIPTLEEAREATCEGYMKAKFFPDGAAPSRTQIEDIMIQVHGSNNPEDIEDFCRLYILYVFSCILFYTPEYRVLGYLLGYVDNLNDINGRRFVD</sequence>
<evidence type="ECO:0000256" key="1">
    <source>
        <dbReference type="SAM" id="MobiDB-lite"/>
    </source>
</evidence>
<dbReference type="Proteomes" id="UP001327560">
    <property type="component" value="Chromosome 9"/>
</dbReference>
<gene>
    <name evidence="2" type="ORF">Cni_G28623</name>
</gene>
<proteinExistence type="predicted"/>
<dbReference type="AlphaFoldDB" id="A0AAQ3QNY2"/>
<evidence type="ECO:0008006" key="4">
    <source>
        <dbReference type="Google" id="ProtNLM"/>
    </source>
</evidence>
<organism evidence="2 3">
    <name type="scientific">Canna indica</name>
    <name type="common">Indian-shot</name>
    <dbReference type="NCBI Taxonomy" id="4628"/>
    <lineage>
        <taxon>Eukaryota</taxon>
        <taxon>Viridiplantae</taxon>
        <taxon>Streptophyta</taxon>
        <taxon>Embryophyta</taxon>
        <taxon>Tracheophyta</taxon>
        <taxon>Spermatophyta</taxon>
        <taxon>Magnoliopsida</taxon>
        <taxon>Liliopsida</taxon>
        <taxon>Zingiberales</taxon>
        <taxon>Cannaceae</taxon>
        <taxon>Canna</taxon>
    </lineage>
</organism>
<dbReference type="EMBL" id="CP136898">
    <property type="protein sequence ID" value="WOL19821.1"/>
    <property type="molecule type" value="Genomic_DNA"/>
</dbReference>
<keyword evidence="3" id="KW-1185">Reference proteome</keyword>
<name>A0AAQ3QNY2_9LILI</name>
<accession>A0AAQ3QNY2</accession>